<comment type="similarity">
    <text evidence="1">Belongs to the glycerate kinase type-2 family.</text>
</comment>
<dbReference type="PANTHER" id="PTHR12227">
    <property type="entry name" value="GLYCERATE KINASE"/>
    <property type="match status" value="1"/>
</dbReference>
<protein>
    <recommendedName>
        <fullName evidence="6">Glycerate kinase</fullName>
    </recommendedName>
</protein>
<dbReference type="SUPFAM" id="SSF82544">
    <property type="entry name" value="GckA/TtuD-like"/>
    <property type="match status" value="1"/>
</dbReference>
<organism evidence="4 5">
    <name type="scientific">Caenorhabditis japonica</name>
    <dbReference type="NCBI Taxonomy" id="281687"/>
    <lineage>
        <taxon>Eukaryota</taxon>
        <taxon>Metazoa</taxon>
        <taxon>Ecdysozoa</taxon>
        <taxon>Nematoda</taxon>
        <taxon>Chromadorea</taxon>
        <taxon>Rhabditida</taxon>
        <taxon>Rhabditina</taxon>
        <taxon>Rhabditomorpha</taxon>
        <taxon>Rhabditoidea</taxon>
        <taxon>Rhabditidae</taxon>
        <taxon>Peloderinae</taxon>
        <taxon>Caenorhabditis</taxon>
    </lineage>
</organism>
<sequence length="450" mass="47798">MLGRQLLREAFGKCIEAVQPRPIVRDAIKISADHIKIGDTHFARISATKIVLVAFGKASILMADGAKDRLSAPLLQKTLIIAPEQQQNQKATSSTLSGVFFGAKNNLPDENSVSATRHVISEIRDADSEHTIFLFLISGGGSALLCSPKPPVTLQEKLTTIKRMQAAGATIQELNIVRQKMSQVKGGRLLESIRKGTAVSLIISDVIGNPIELIASGPTVVKKVSSDDNAGKIAEIIDKLKIELPKSVLTLLNSQDPIATPATSNSLNSAFIISSNSSALHAATQFFSSQSSKFDVQIVTSSLQGNATEIGCQFADFIAGDQELPVSGSLPLALLFGGETTVKLPENPGKGGRNQEMVLACLDRLKSKQPKYKFAFLSAGTDGQDGPTDAAGAVITNEDLLVASPTSSESLTSSDSYNFWRTFNGGKCHVVTGPSGTNVMDVQILVLDRL</sequence>
<dbReference type="InterPro" id="IPR037035">
    <property type="entry name" value="GK-like_C_sf"/>
</dbReference>
<proteinExistence type="inferred from homology"/>
<evidence type="ECO:0000259" key="3">
    <source>
        <dbReference type="Pfam" id="PF13660"/>
    </source>
</evidence>
<accession>A0A8R1HPY7</accession>
<feature type="domain" description="MOFRL" evidence="2">
    <location>
        <begin position="333"/>
        <end position="441"/>
    </location>
</feature>
<dbReference type="GO" id="GO:0008887">
    <property type="term" value="F:glycerate kinase activity"/>
    <property type="evidence" value="ECO:0007669"/>
    <property type="project" value="InterPro"/>
</dbReference>
<dbReference type="EnsemblMetazoa" id="CJA03878.1">
    <property type="protein sequence ID" value="CJA03878.1"/>
    <property type="gene ID" value="WBGene00123082"/>
</dbReference>
<dbReference type="PANTHER" id="PTHR12227:SF0">
    <property type="entry name" value="GLYCERATE KINASE"/>
    <property type="match status" value="1"/>
</dbReference>
<dbReference type="Pfam" id="PF13660">
    <property type="entry name" value="DUF4147"/>
    <property type="match status" value="1"/>
</dbReference>
<evidence type="ECO:0000313" key="5">
    <source>
        <dbReference type="Proteomes" id="UP000005237"/>
    </source>
</evidence>
<keyword evidence="5" id="KW-1185">Reference proteome</keyword>
<dbReference type="OMA" id="NESCKPG"/>
<dbReference type="InterPro" id="IPR038614">
    <property type="entry name" value="GK_N_sf"/>
</dbReference>
<dbReference type="Proteomes" id="UP000005237">
    <property type="component" value="Unassembled WGS sequence"/>
</dbReference>
<feature type="domain" description="MOFRL-associated" evidence="3">
    <location>
        <begin position="7"/>
        <end position="252"/>
    </location>
</feature>
<dbReference type="AlphaFoldDB" id="A0A8R1HPY7"/>
<dbReference type="Pfam" id="PF05161">
    <property type="entry name" value="MOFRL"/>
    <property type="match status" value="1"/>
</dbReference>
<dbReference type="Gene3D" id="3.40.50.10180">
    <property type="entry name" value="Glycerate kinase, MOFRL-like N-terminal domain"/>
    <property type="match status" value="1"/>
</dbReference>
<evidence type="ECO:0000313" key="4">
    <source>
        <dbReference type="EnsemblMetazoa" id="CJA03878.1"/>
    </source>
</evidence>
<evidence type="ECO:0008006" key="6">
    <source>
        <dbReference type="Google" id="ProtNLM"/>
    </source>
</evidence>
<dbReference type="InterPro" id="IPR039760">
    <property type="entry name" value="MOFRL_protein"/>
</dbReference>
<dbReference type="Gene3D" id="3.40.1480.10">
    <property type="entry name" value="MOFRL domain"/>
    <property type="match status" value="1"/>
</dbReference>
<reference evidence="4" key="2">
    <citation type="submission" date="2022-06" db="UniProtKB">
        <authorList>
            <consortium name="EnsemblMetazoa"/>
        </authorList>
    </citation>
    <scope>IDENTIFICATION</scope>
    <source>
        <strain evidence="4">DF5081</strain>
    </source>
</reference>
<evidence type="ECO:0000259" key="2">
    <source>
        <dbReference type="Pfam" id="PF05161"/>
    </source>
</evidence>
<dbReference type="GO" id="GO:0005737">
    <property type="term" value="C:cytoplasm"/>
    <property type="evidence" value="ECO:0007669"/>
    <property type="project" value="TreeGrafter"/>
</dbReference>
<name>A0A8R1HPY7_CAEJA</name>
<reference evidence="5" key="1">
    <citation type="submission" date="2010-08" db="EMBL/GenBank/DDBJ databases">
        <authorList>
            <consortium name="Caenorhabditis japonica Sequencing Consortium"/>
            <person name="Wilson R.K."/>
        </authorList>
    </citation>
    <scope>NUCLEOTIDE SEQUENCE [LARGE SCALE GENOMIC DNA]</scope>
    <source>
        <strain evidence="5">DF5081</strain>
    </source>
</reference>
<evidence type="ECO:0000256" key="1">
    <source>
        <dbReference type="ARBA" id="ARBA00005393"/>
    </source>
</evidence>
<dbReference type="InterPro" id="IPR025286">
    <property type="entry name" value="MOFRL_assoc_dom"/>
</dbReference>
<dbReference type="InterPro" id="IPR007835">
    <property type="entry name" value="MOFRL"/>
</dbReference>